<proteinExistence type="predicted"/>
<accession>C5LY33</accession>
<reference evidence="1 2" key="1">
    <citation type="submission" date="2008-07" db="EMBL/GenBank/DDBJ databases">
        <authorList>
            <person name="El-Sayed N."/>
            <person name="Caler E."/>
            <person name="Inman J."/>
            <person name="Amedeo P."/>
            <person name="Hass B."/>
            <person name="Wortman J."/>
        </authorList>
    </citation>
    <scope>NUCLEOTIDE SEQUENCE [LARGE SCALE GENOMIC DNA]</scope>
    <source>
        <strain evidence="2">ATCC 50983 / TXsc</strain>
    </source>
</reference>
<evidence type="ECO:0000313" key="2">
    <source>
        <dbReference type="Proteomes" id="UP000007800"/>
    </source>
</evidence>
<dbReference type="AlphaFoldDB" id="C5LY33"/>
<sequence>MAKVDKTVPLVNKEDVLQAYRRLPTNAKQELLTIIDAQLVSRVNEIHKEAKRDDILCTRQQPKSKRLVGLSAFYLFNSTKLMQGILDPSGAQALAHDRSIKPDVLQPKYHTVLNETLLPFIQDRCEDFLANAKRMRSRIVRRTELWYRLTDFAMEDPRYVSVDGIVAQALEFVRRRGIHRIVVADWNYCQDLCEATPGCKNYGWGSYCKGNGVCFGLLDMGDGDYCFEPTDGYNGGYCSDKVYSPVSCPVVDKTCEDLCAETPKCKNSKWGSYCKKYVDQPGPYVCFGLYHSDKPHLCYEPSEGDKCDESSPVYCPSEMD</sequence>
<gene>
    <name evidence="1" type="ORF">Pmar_PMAR013712</name>
</gene>
<evidence type="ECO:0000313" key="1">
    <source>
        <dbReference type="EMBL" id="EEQ98363.1"/>
    </source>
</evidence>
<dbReference type="Proteomes" id="UP000007800">
    <property type="component" value="Unassembled WGS sequence"/>
</dbReference>
<name>C5LY33_PERM5</name>
<keyword evidence="2" id="KW-1185">Reference proteome</keyword>
<protein>
    <submittedName>
        <fullName evidence="1">Uncharacterized protein</fullName>
    </submittedName>
</protein>
<dbReference type="EMBL" id="GG686772">
    <property type="protein sequence ID" value="EEQ98363.1"/>
    <property type="molecule type" value="Genomic_DNA"/>
</dbReference>
<dbReference type="RefSeq" id="XP_002765646.1">
    <property type="nucleotide sequence ID" value="XM_002765600.1"/>
</dbReference>
<dbReference type="GeneID" id="9040831"/>
<organism evidence="2">
    <name type="scientific">Perkinsus marinus (strain ATCC 50983 / TXsc)</name>
    <dbReference type="NCBI Taxonomy" id="423536"/>
    <lineage>
        <taxon>Eukaryota</taxon>
        <taxon>Sar</taxon>
        <taxon>Alveolata</taxon>
        <taxon>Perkinsozoa</taxon>
        <taxon>Perkinsea</taxon>
        <taxon>Perkinsida</taxon>
        <taxon>Perkinsidae</taxon>
        <taxon>Perkinsus</taxon>
    </lineage>
</organism>
<dbReference type="InParanoid" id="C5LY33"/>